<dbReference type="Pfam" id="PF02517">
    <property type="entry name" value="Rce1-like"/>
    <property type="match status" value="1"/>
</dbReference>
<evidence type="ECO:0000313" key="5">
    <source>
        <dbReference type="Proteomes" id="UP001238496"/>
    </source>
</evidence>
<accession>A0ABU0G2D6</accession>
<dbReference type="InterPro" id="IPR003675">
    <property type="entry name" value="Rce1/LyrA-like_dom"/>
</dbReference>
<feature type="region of interest" description="Disordered" evidence="1">
    <location>
        <begin position="120"/>
        <end position="159"/>
    </location>
</feature>
<evidence type="ECO:0000256" key="1">
    <source>
        <dbReference type="SAM" id="MobiDB-lite"/>
    </source>
</evidence>
<comment type="caution">
    <text evidence="4">The sequence shown here is derived from an EMBL/GenBank/DDBJ whole genome shotgun (WGS) entry which is preliminary data.</text>
</comment>
<feature type="transmembrane region" description="Helical" evidence="2">
    <location>
        <begin position="83"/>
        <end position="104"/>
    </location>
</feature>
<organism evidence="4 5">
    <name type="scientific">Peteryoungia aggregata LMG 23059</name>
    <dbReference type="NCBI Taxonomy" id="1368425"/>
    <lineage>
        <taxon>Bacteria</taxon>
        <taxon>Pseudomonadati</taxon>
        <taxon>Pseudomonadota</taxon>
        <taxon>Alphaproteobacteria</taxon>
        <taxon>Hyphomicrobiales</taxon>
        <taxon>Rhizobiaceae</taxon>
        <taxon>Peteryoungia</taxon>
    </lineage>
</organism>
<name>A0ABU0G2D6_9HYPH</name>
<feature type="domain" description="CAAX prenyl protease 2/Lysostaphin resistance protein A-like" evidence="3">
    <location>
        <begin position="168"/>
        <end position="247"/>
    </location>
</feature>
<keyword evidence="2" id="KW-1133">Transmembrane helix</keyword>
<evidence type="ECO:0000259" key="3">
    <source>
        <dbReference type="Pfam" id="PF02517"/>
    </source>
</evidence>
<feature type="transmembrane region" description="Helical" evidence="2">
    <location>
        <begin position="190"/>
        <end position="211"/>
    </location>
</feature>
<proteinExistence type="predicted"/>
<keyword evidence="2" id="KW-0472">Membrane</keyword>
<evidence type="ECO:0000313" key="4">
    <source>
        <dbReference type="EMBL" id="MDQ0419494.1"/>
    </source>
</evidence>
<evidence type="ECO:0000256" key="2">
    <source>
        <dbReference type="SAM" id="Phobius"/>
    </source>
</evidence>
<gene>
    <name evidence="4" type="ORF">J2045_000504</name>
</gene>
<feature type="transmembrane region" description="Helical" evidence="2">
    <location>
        <begin position="49"/>
        <end position="71"/>
    </location>
</feature>
<dbReference type="Proteomes" id="UP001238496">
    <property type="component" value="Unassembled WGS sequence"/>
</dbReference>
<reference evidence="4 5" key="1">
    <citation type="submission" date="2023-07" db="EMBL/GenBank/DDBJ databases">
        <title>Genomic Encyclopedia of Type Strains, Phase IV (KMG-IV): sequencing the most valuable type-strain genomes for metagenomic binning, comparative biology and taxonomic classification.</title>
        <authorList>
            <person name="Goeker M."/>
        </authorList>
    </citation>
    <scope>NUCLEOTIDE SEQUENCE [LARGE SCALE GENOMIC DNA]</scope>
    <source>
        <strain evidence="4 5">DSM 1111</strain>
    </source>
</reference>
<protein>
    <submittedName>
        <fullName evidence="4">CBS domain containing-hemolysin-like protein</fullName>
    </submittedName>
</protein>
<dbReference type="RefSeq" id="WP_307369020.1">
    <property type="nucleotide sequence ID" value="NZ_JAUSUW010000001.1"/>
</dbReference>
<keyword evidence="2" id="KW-0812">Transmembrane</keyword>
<dbReference type="EMBL" id="JAUSUW010000001">
    <property type="protein sequence ID" value="MDQ0419494.1"/>
    <property type="molecule type" value="Genomic_DNA"/>
</dbReference>
<sequence length="260" mass="26909">MPASIPTHDALSLAILIALVLSSAGAPALSAYAGALLTSCGVPISRSLVYAMTLALLGSTGLVLLGADLLLSPLWHMLPLNAGATLATIALAMAPAVGLLAYTADIAIGRRIIRSTRPTARQVQPPHTSIAASSPWQRATPSMTRPPATRTEPLRHEPPQLDPPWLLSVIGAGEELAIRAILVTTSGASLAFLPITAALVTVWFAAIHVRFGAAQFWQKLPLSIGATLLLMMGGVIPAALAHALFNIAAARRLRTLAGAS</sequence>
<feature type="compositionally biased region" description="Polar residues" evidence="1">
    <location>
        <begin position="120"/>
        <end position="143"/>
    </location>
</feature>
<keyword evidence="5" id="KW-1185">Reference proteome</keyword>
<feature type="transmembrane region" description="Helical" evidence="2">
    <location>
        <begin position="223"/>
        <end position="245"/>
    </location>
</feature>